<evidence type="ECO:0008006" key="5">
    <source>
        <dbReference type="Google" id="ProtNLM"/>
    </source>
</evidence>
<evidence type="ECO:0000259" key="2">
    <source>
        <dbReference type="Pfam" id="PF20429"/>
    </source>
</evidence>
<feature type="domain" description="RNA-binding protein Tab2-like N-terminal" evidence="1">
    <location>
        <begin position="144"/>
        <end position="246"/>
    </location>
</feature>
<dbReference type="Proteomes" id="UP001141806">
    <property type="component" value="Unassembled WGS sequence"/>
</dbReference>
<evidence type="ECO:0000313" key="4">
    <source>
        <dbReference type="Proteomes" id="UP001141806"/>
    </source>
</evidence>
<accession>A0A9Q0R0Z1</accession>
<protein>
    <recommendedName>
        <fullName evidence="5">Protein TAB2 homolog, chloroplastic</fullName>
    </recommendedName>
</protein>
<comment type="caution">
    <text evidence="3">The sequence shown here is derived from an EMBL/GenBank/DDBJ whole genome shotgun (WGS) entry which is preliminary data.</text>
</comment>
<dbReference type="PANTHER" id="PTHR34556">
    <property type="match status" value="1"/>
</dbReference>
<dbReference type="OrthoDB" id="3833at2759"/>
<dbReference type="InterPro" id="IPR009472">
    <property type="entry name" value="Tab2-like"/>
</dbReference>
<gene>
    <name evidence="3" type="ORF">NE237_009784</name>
</gene>
<feature type="domain" description="RNA-binding protein Tab2/Atab2 C-terminal" evidence="2">
    <location>
        <begin position="264"/>
        <end position="418"/>
    </location>
</feature>
<dbReference type="AlphaFoldDB" id="A0A9Q0R0Z1"/>
<dbReference type="InterPro" id="IPR046760">
    <property type="entry name" value="Tab2-like_N"/>
</dbReference>
<sequence>MMLLTVGNGYFIFVVDKPPTEFPPSEFPEGLTVRKANHLIFMAILSFNPSRISDPKLQNHKPITTCLPLSKPYRIRYPSSPCISTNLQNSRPNLSRLNSISESPISLPTEDSPVSFPIDDEGLDPAAEVSYLDPDIDPESINEWELDFCSRPILDIRGKKIWELLVCDNSLSLQYTKYFPNNVINSITLKDAMVSICNDLGVPLPDKIRYFRSQMQTIITKACTELGIKAVPSKRCLSLLLWLEERYETVYMRHPGFQKGSKSLLTLDNPFPTELPDNLFGEKWAFVQLPFSAVRDEVSSLETKFPFGASLDLDLLGIEIDDKTLIPGLAVASSRAKPLAAWMNGLEVYSVEADVTQACLILSVGISTRYIYATYKKTPVTTQEAEAWEAAKKACGGLHFLAMQESLDSDDCVGFWLLLDLPPPPV</sequence>
<name>A0A9Q0R0Z1_9MAGN</name>
<dbReference type="Pfam" id="PF06485">
    <property type="entry name" value="Tab2-like_N"/>
    <property type="match status" value="1"/>
</dbReference>
<dbReference type="PANTHER" id="PTHR34556:SF2">
    <property type="entry name" value="PROTEIN TAB2 HOMOLOG, CHLOROPLASTIC"/>
    <property type="match status" value="1"/>
</dbReference>
<keyword evidence="4" id="KW-1185">Reference proteome</keyword>
<dbReference type="InterPro" id="IPR046761">
    <property type="entry name" value="Tab2-like_C"/>
</dbReference>
<evidence type="ECO:0000259" key="1">
    <source>
        <dbReference type="Pfam" id="PF06485"/>
    </source>
</evidence>
<proteinExistence type="predicted"/>
<reference evidence="3" key="1">
    <citation type="journal article" date="2023" name="Plant J.">
        <title>The genome of the king protea, Protea cynaroides.</title>
        <authorList>
            <person name="Chang J."/>
            <person name="Duong T.A."/>
            <person name="Schoeman C."/>
            <person name="Ma X."/>
            <person name="Roodt D."/>
            <person name="Barker N."/>
            <person name="Li Z."/>
            <person name="Van de Peer Y."/>
            <person name="Mizrachi E."/>
        </authorList>
    </citation>
    <scope>NUCLEOTIDE SEQUENCE</scope>
    <source>
        <tissue evidence="3">Young leaves</tissue>
    </source>
</reference>
<dbReference type="Pfam" id="PF20429">
    <property type="entry name" value="Tab2-like_C"/>
    <property type="match status" value="1"/>
</dbReference>
<organism evidence="3 4">
    <name type="scientific">Protea cynaroides</name>
    <dbReference type="NCBI Taxonomy" id="273540"/>
    <lineage>
        <taxon>Eukaryota</taxon>
        <taxon>Viridiplantae</taxon>
        <taxon>Streptophyta</taxon>
        <taxon>Embryophyta</taxon>
        <taxon>Tracheophyta</taxon>
        <taxon>Spermatophyta</taxon>
        <taxon>Magnoliopsida</taxon>
        <taxon>Proteales</taxon>
        <taxon>Proteaceae</taxon>
        <taxon>Protea</taxon>
    </lineage>
</organism>
<evidence type="ECO:0000313" key="3">
    <source>
        <dbReference type="EMBL" id="KAJ4979004.1"/>
    </source>
</evidence>
<dbReference type="EMBL" id="JAMYWD010000002">
    <property type="protein sequence ID" value="KAJ4979004.1"/>
    <property type="molecule type" value="Genomic_DNA"/>
</dbReference>
<dbReference type="GO" id="GO:0003723">
    <property type="term" value="F:RNA binding"/>
    <property type="evidence" value="ECO:0007669"/>
    <property type="project" value="InterPro"/>
</dbReference>